<dbReference type="EMBL" id="CM004475">
    <property type="protein sequence ID" value="OCT78184.1"/>
    <property type="molecule type" value="Genomic_DNA"/>
</dbReference>
<sequence>MSDSDQASYRSLPERPAGVMLLDAGYRYFWAGLFAADVTDEGNPIPVPICGGCSAMVYAELKQIASVCPKCQRPCWIGPLLDESKKGTPGAVMALLATRGRDRAAGPEKESHAKDPVVSRPSTSGPTDPVPSPAEGGDGKVSGELSAPGPGLGEVQGTPIETIDTKKGEDSAIALPAPPALPISPTTLVGQTPKALPATTPASAEVRKPAEGDSNAPVSRRIPVQVRGRSPRARGPRGRSSSRGVSSGGTSSDGGIPKSTLAYVESGQEEVLAPISYLKGLKEGKVPTGGVPPSAEGGSVSTVSPEEEKNFWVLPGRADPTKFISVSRIQRVINFRVNRLWWYYMPYAPLWVYERVENELDDWVVEEITMKEKMPPNILLHPERPKRVQAWEYVRMLEQEWWWGRTMLKHAVHSSVRYNPILRLFSVEVTGDQGQKVEKPHPRYYTSYEDVKRCFTYLV</sequence>
<accession>A0A974HHH1</accession>
<reference evidence="3" key="1">
    <citation type="journal article" date="2016" name="Nature">
        <title>Genome evolution in the allotetraploid frog Xenopus laevis.</title>
        <authorList>
            <person name="Session A.M."/>
            <person name="Uno Y."/>
            <person name="Kwon T."/>
            <person name="Chapman J.A."/>
            <person name="Toyoda A."/>
            <person name="Takahashi S."/>
            <person name="Fukui A."/>
            <person name="Hikosaka A."/>
            <person name="Suzuki A."/>
            <person name="Kondo M."/>
            <person name="van Heeringen S.J."/>
            <person name="Quigley I."/>
            <person name="Heinz S."/>
            <person name="Ogino H."/>
            <person name="Ochi H."/>
            <person name="Hellsten U."/>
            <person name="Lyons J.B."/>
            <person name="Simakov O."/>
            <person name="Putnam N."/>
            <person name="Stites J."/>
            <person name="Kuroki Y."/>
            <person name="Tanaka T."/>
            <person name="Michiue T."/>
            <person name="Watanabe M."/>
            <person name="Bogdanovic O."/>
            <person name="Lister R."/>
            <person name="Georgiou G."/>
            <person name="Paranjpe S.S."/>
            <person name="van Kruijsbergen I."/>
            <person name="Shu S."/>
            <person name="Carlson J."/>
            <person name="Kinoshita T."/>
            <person name="Ohta Y."/>
            <person name="Mawaribuchi S."/>
            <person name="Jenkins J."/>
            <person name="Grimwood J."/>
            <person name="Schmutz J."/>
            <person name="Mitros T."/>
            <person name="Mozaffari S.V."/>
            <person name="Suzuki Y."/>
            <person name="Haramoto Y."/>
            <person name="Yamamoto T.S."/>
            <person name="Takagi C."/>
            <person name="Heald R."/>
            <person name="Miller K."/>
            <person name="Haudenschild C."/>
            <person name="Kitzman J."/>
            <person name="Nakayama T."/>
            <person name="Izutsu Y."/>
            <person name="Robert J."/>
            <person name="Fortriede J."/>
            <person name="Burns K."/>
            <person name="Lotay V."/>
            <person name="Karimi K."/>
            <person name="Yasuoka Y."/>
            <person name="Dichmann D.S."/>
            <person name="Flajnik M.F."/>
            <person name="Houston D.W."/>
            <person name="Shendure J."/>
            <person name="DuPasquier L."/>
            <person name="Vize P.D."/>
            <person name="Zorn A.M."/>
            <person name="Ito M."/>
            <person name="Marcotte E.M."/>
            <person name="Wallingford J.B."/>
            <person name="Ito Y."/>
            <person name="Asashima M."/>
            <person name="Ueno N."/>
            <person name="Matsuda Y."/>
            <person name="Veenstra G.J."/>
            <person name="Fujiyama A."/>
            <person name="Harland R.M."/>
            <person name="Taira M."/>
            <person name="Rokhsar D.S."/>
        </authorList>
    </citation>
    <scope>NUCLEOTIDE SEQUENCE [LARGE SCALE GENOMIC DNA]</scope>
    <source>
        <strain evidence="3">J</strain>
    </source>
</reference>
<gene>
    <name evidence="2" type="ORF">XELAEV_18029291mg</name>
</gene>
<evidence type="ECO:0000313" key="2">
    <source>
        <dbReference type="EMBL" id="OCT78184.1"/>
    </source>
</evidence>
<feature type="compositionally biased region" description="Low complexity" evidence="1">
    <location>
        <begin position="238"/>
        <end position="255"/>
    </location>
</feature>
<dbReference type="Proteomes" id="UP000694892">
    <property type="component" value="Chromosome 5S"/>
</dbReference>
<protein>
    <submittedName>
        <fullName evidence="2">Uncharacterized protein</fullName>
    </submittedName>
</protein>
<name>A0A974HHH1_XENLA</name>
<evidence type="ECO:0000256" key="1">
    <source>
        <dbReference type="SAM" id="MobiDB-lite"/>
    </source>
</evidence>
<organism evidence="2 3">
    <name type="scientific">Xenopus laevis</name>
    <name type="common">African clawed frog</name>
    <dbReference type="NCBI Taxonomy" id="8355"/>
    <lineage>
        <taxon>Eukaryota</taxon>
        <taxon>Metazoa</taxon>
        <taxon>Chordata</taxon>
        <taxon>Craniata</taxon>
        <taxon>Vertebrata</taxon>
        <taxon>Euteleostomi</taxon>
        <taxon>Amphibia</taxon>
        <taxon>Batrachia</taxon>
        <taxon>Anura</taxon>
        <taxon>Pipoidea</taxon>
        <taxon>Pipidae</taxon>
        <taxon>Xenopodinae</taxon>
        <taxon>Xenopus</taxon>
        <taxon>Xenopus</taxon>
    </lineage>
</organism>
<proteinExistence type="predicted"/>
<feature type="region of interest" description="Disordered" evidence="1">
    <location>
        <begin position="172"/>
        <end position="259"/>
    </location>
</feature>
<evidence type="ECO:0000313" key="3">
    <source>
        <dbReference type="Proteomes" id="UP000694892"/>
    </source>
</evidence>
<dbReference type="AlphaFoldDB" id="A0A974HHH1"/>
<feature type="compositionally biased region" description="Basic and acidic residues" evidence="1">
    <location>
        <begin position="101"/>
        <end position="117"/>
    </location>
</feature>
<feature type="region of interest" description="Disordered" evidence="1">
    <location>
        <begin position="101"/>
        <end position="159"/>
    </location>
</feature>